<gene>
    <name evidence="2" type="ORF">HCJ92_16635</name>
</gene>
<feature type="compositionally biased region" description="Basic and acidic residues" evidence="1">
    <location>
        <begin position="18"/>
        <end position="27"/>
    </location>
</feature>
<feature type="region of interest" description="Disordered" evidence="1">
    <location>
        <begin position="243"/>
        <end position="301"/>
    </location>
</feature>
<sequence>MVRVEVTESGSAGAGARDGGRTGDNERVTGNGTPEAEPVTTPAGIDADVGSGLLASLIDRATWLDRSGFLLASFGPRPEWPHAATVPPLLCDAVPPERTRSAGAPAVGAPAFPPRTFAVAFAPEPGDHAARWAALHGHRLLAPPAAVTALAADKIAALDLFREAGVPVAEHTVVPARSRGPASDYWPFHWERAVPQRREDNLLGQGTFVLDSPAGLATALRRLPGRTLRISRFMPGLPLTAVARRARRARRRGRRGRMTAADAHGARHAGTAPATATSRGRHGTPVPSHSEKVNRRSGRRR</sequence>
<evidence type="ECO:0000256" key="1">
    <source>
        <dbReference type="SAM" id="MobiDB-lite"/>
    </source>
</evidence>
<accession>A0ABX1AUC8</accession>
<protein>
    <submittedName>
        <fullName evidence="2">Uncharacterized protein</fullName>
    </submittedName>
</protein>
<dbReference type="EMBL" id="JAAVJB010000148">
    <property type="protein sequence ID" value="NJP67880.1"/>
    <property type="molecule type" value="Genomic_DNA"/>
</dbReference>
<evidence type="ECO:0000313" key="3">
    <source>
        <dbReference type="Proteomes" id="UP000746503"/>
    </source>
</evidence>
<dbReference type="RefSeq" id="WP_167934394.1">
    <property type="nucleotide sequence ID" value="NZ_JAAVJB010000148.1"/>
</dbReference>
<name>A0ABX1AUC8_9ACTN</name>
<dbReference type="Proteomes" id="UP000746503">
    <property type="component" value="Unassembled WGS sequence"/>
</dbReference>
<evidence type="ECO:0000313" key="2">
    <source>
        <dbReference type="EMBL" id="NJP67880.1"/>
    </source>
</evidence>
<comment type="caution">
    <text evidence="2">The sequence shown here is derived from an EMBL/GenBank/DDBJ whole genome shotgun (WGS) entry which is preliminary data.</text>
</comment>
<proteinExistence type="predicted"/>
<keyword evidence="3" id="KW-1185">Reference proteome</keyword>
<organism evidence="2 3">
    <name type="scientific">Streptomyces spiramenti</name>
    <dbReference type="NCBI Taxonomy" id="2720606"/>
    <lineage>
        <taxon>Bacteria</taxon>
        <taxon>Bacillati</taxon>
        <taxon>Actinomycetota</taxon>
        <taxon>Actinomycetes</taxon>
        <taxon>Kitasatosporales</taxon>
        <taxon>Streptomycetaceae</taxon>
        <taxon>Streptomyces</taxon>
    </lineage>
</organism>
<feature type="region of interest" description="Disordered" evidence="1">
    <location>
        <begin position="1"/>
        <end position="44"/>
    </location>
</feature>
<feature type="compositionally biased region" description="Basic residues" evidence="1">
    <location>
        <begin position="244"/>
        <end position="257"/>
    </location>
</feature>
<reference evidence="2 3" key="1">
    <citation type="submission" date="2020-03" db="EMBL/GenBank/DDBJ databases">
        <title>Draft genome of Streptomyces sp. ventii, isolated from the Axial Seamount in the Pacific Ocean, and resequencing of the two type strains Streptomyces lonarensis strain NCL 716 and Streptomyces bohaiensis strain 11A07.</title>
        <authorList>
            <person name="Loughran R.M."/>
            <person name="Pfannmuller K.M."/>
            <person name="Wasson B.J."/>
            <person name="Deadmond M.C."/>
            <person name="Paddock B.E."/>
            <person name="Koyack M.J."/>
            <person name="Gallegos D.A."/>
            <person name="Mitchell E.A."/>
            <person name="Ushijima B."/>
            <person name="Saw J.H."/>
            <person name="Mcphail K.L."/>
            <person name="Videau P."/>
        </authorList>
    </citation>
    <scope>NUCLEOTIDE SEQUENCE [LARGE SCALE GENOMIC DNA]</scope>
    <source>
        <strain evidence="3">5675061</strain>
    </source>
</reference>